<reference evidence="4" key="2">
    <citation type="submission" date="2016-06" db="EMBL/GenBank/DDBJ databases">
        <authorList>
            <person name="Kjaerup R.B."/>
            <person name="Dalgaard T.S."/>
            <person name="Juul-Madsen H.R."/>
        </authorList>
    </citation>
    <scope>NUCLEOTIDE SEQUENCE [LARGE SCALE GENOMIC DNA]</scope>
    <source>
        <strain evidence="4">DSM 43168</strain>
    </source>
</reference>
<gene>
    <name evidence="4" type="ORF">GA0070563_10996</name>
    <name evidence="3" type="ORF">HXZ27_14655</name>
</gene>
<name>A0A1C4ZPS5_9ACTN</name>
<proteinExistence type="predicted"/>
<feature type="transmembrane region" description="Helical" evidence="2">
    <location>
        <begin position="64"/>
        <end position="89"/>
    </location>
</feature>
<dbReference type="Proteomes" id="UP000509335">
    <property type="component" value="Chromosome"/>
</dbReference>
<dbReference type="EMBL" id="FMCT01000009">
    <property type="protein sequence ID" value="SCF35013.1"/>
    <property type="molecule type" value="Genomic_DNA"/>
</dbReference>
<feature type="transmembrane region" description="Helical" evidence="2">
    <location>
        <begin position="95"/>
        <end position="116"/>
    </location>
</feature>
<evidence type="ECO:0000313" key="3">
    <source>
        <dbReference type="EMBL" id="QLD25299.1"/>
    </source>
</evidence>
<sequence>MSAPATNNNDRTPRGRSAVGRGKPSPYDSKPPRTELEFRDHHLRRATDDETTNQLYIRLRWHQALMFLVYAGAALLPIVVVISMAKWAGLQADQIMQLALVASGGAGAGAAVGWLVRRRGGGTPTDGRAP</sequence>
<evidence type="ECO:0000313" key="4">
    <source>
        <dbReference type="EMBL" id="SCF35013.1"/>
    </source>
</evidence>
<dbReference type="RefSeq" id="WP_074476116.1">
    <property type="nucleotide sequence ID" value="NZ_CBDRIN010000016.1"/>
</dbReference>
<evidence type="ECO:0000313" key="6">
    <source>
        <dbReference type="Proteomes" id="UP000509335"/>
    </source>
</evidence>
<reference evidence="5" key="1">
    <citation type="submission" date="2016-06" db="EMBL/GenBank/DDBJ databases">
        <authorList>
            <person name="Varghese N."/>
            <person name="Submissions Spin"/>
        </authorList>
    </citation>
    <scope>NUCLEOTIDE SEQUENCE [LARGE SCALE GENOMIC DNA]</scope>
    <source>
        <strain evidence="5">DSM 43168</strain>
    </source>
</reference>
<dbReference type="GeneID" id="301311911"/>
<feature type="compositionally biased region" description="Basic and acidic residues" evidence="1">
    <location>
        <begin position="30"/>
        <end position="45"/>
    </location>
</feature>
<dbReference type="AlphaFoldDB" id="A0A1C4ZPS5"/>
<dbReference type="EMBL" id="CP058322">
    <property type="protein sequence ID" value="QLD25299.1"/>
    <property type="molecule type" value="Genomic_DNA"/>
</dbReference>
<feature type="region of interest" description="Disordered" evidence="1">
    <location>
        <begin position="1"/>
        <end position="45"/>
    </location>
</feature>
<dbReference type="Proteomes" id="UP000183585">
    <property type="component" value="Unassembled WGS sequence"/>
</dbReference>
<evidence type="ECO:0000256" key="2">
    <source>
        <dbReference type="SAM" id="Phobius"/>
    </source>
</evidence>
<evidence type="ECO:0000256" key="1">
    <source>
        <dbReference type="SAM" id="MobiDB-lite"/>
    </source>
</evidence>
<keyword evidence="2" id="KW-1133">Transmembrane helix</keyword>
<feature type="compositionally biased region" description="Polar residues" evidence="1">
    <location>
        <begin position="1"/>
        <end position="10"/>
    </location>
</feature>
<dbReference type="KEGG" id="mcab:HXZ27_14655"/>
<organism evidence="4 5">
    <name type="scientific">Micromonospora carbonacea</name>
    <dbReference type="NCBI Taxonomy" id="47853"/>
    <lineage>
        <taxon>Bacteria</taxon>
        <taxon>Bacillati</taxon>
        <taxon>Actinomycetota</taxon>
        <taxon>Actinomycetes</taxon>
        <taxon>Micromonosporales</taxon>
        <taxon>Micromonosporaceae</taxon>
        <taxon>Micromonospora</taxon>
    </lineage>
</organism>
<reference evidence="3 6" key="3">
    <citation type="submission" date="2020-07" db="EMBL/GenBank/DDBJ databases">
        <title>A bifunctional nitrone conjugated secondary metabolite targeting the ribosome.</title>
        <authorList>
            <person name="Limbrick E.M."/>
            <person name="Graf M."/>
            <person name="Derewacz D.K."/>
            <person name="Nguyen F."/>
            <person name="Spraggins J.M."/>
            <person name="Wieland M."/>
            <person name="Ynigez-Gutierrez A.E."/>
            <person name="Reisman B.J."/>
            <person name="Zinshteyn B."/>
            <person name="McCulloch K."/>
            <person name="Iverson T.M."/>
            <person name="Green R."/>
            <person name="Wilson D.N."/>
            <person name="Bachmann B.O."/>
        </authorList>
    </citation>
    <scope>NUCLEOTIDE SEQUENCE [LARGE SCALE GENOMIC DNA]</scope>
    <source>
        <strain evidence="3">Aurantiaca</strain>
        <strain evidence="6">aurantiaca</strain>
    </source>
</reference>
<protein>
    <submittedName>
        <fullName evidence="4">Uncharacterized protein</fullName>
    </submittedName>
</protein>
<keyword evidence="5" id="KW-1185">Reference proteome</keyword>
<keyword evidence="2" id="KW-0812">Transmembrane</keyword>
<evidence type="ECO:0000313" key="5">
    <source>
        <dbReference type="Proteomes" id="UP000183585"/>
    </source>
</evidence>
<keyword evidence="2" id="KW-0472">Membrane</keyword>
<accession>A0A1C4ZPS5</accession>